<dbReference type="InterPro" id="IPR036757">
    <property type="entry name" value="TFR-like_dimer_dom_sf"/>
</dbReference>
<name>A0A815WGH2_9BILA</name>
<feature type="non-terminal residue" evidence="2">
    <location>
        <position position="1"/>
    </location>
</feature>
<evidence type="ECO:0000259" key="1">
    <source>
        <dbReference type="Pfam" id="PF04253"/>
    </source>
</evidence>
<dbReference type="InterPro" id="IPR007365">
    <property type="entry name" value="TFR-like_dimer_dom"/>
</dbReference>
<dbReference type="AlphaFoldDB" id="A0A815WGH2"/>
<dbReference type="SUPFAM" id="SSF47672">
    <property type="entry name" value="Transferrin receptor-like dimerisation domain"/>
    <property type="match status" value="1"/>
</dbReference>
<dbReference type="Gene3D" id="1.20.930.40">
    <property type="entry name" value="Transferrin receptor-like, dimerisation domain"/>
    <property type="match status" value="1"/>
</dbReference>
<reference evidence="2" key="1">
    <citation type="submission" date="2021-02" db="EMBL/GenBank/DDBJ databases">
        <authorList>
            <person name="Nowell W R."/>
        </authorList>
    </citation>
    <scope>NUCLEOTIDE SEQUENCE</scope>
</reference>
<organism evidence="2 3">
    <name type="scientific">Adineta steineri</name>
    <dbReference type="NCBI Taxonomy" id="433720"/>
    <lineage>
        <taxon>Eukaryota</taxon>
        <taxon>Metazoa</taxon>
        <taxon>Spiralia</taxon>
        <taxon>Gnathifera</taxon>
        <taxon>Rotifera</taxon>
        <taxon>Eurotatoria</taxon>
        <taxon>Bdelloidea</taxon>
        <taxon>Adinetida</taxon>
        <taxon>Adinetidae</taxon>
        <taxon>Adineta</taxon>
    </lineage>
</organism>
<evidence type="ECO:0000313" key="2">
    <source>
        <dbReference type="EMBL" id="CAF1545608.1"/>
    </source>
</evidence>
<evidence type="ECO:0000313" key="3">
    <source>
        <dbReference type="Proteomes" id="UP000663891"/>
    </source>
</evidence>
<proteinExistence type="predicted"/>
<dbReference type="EMBL" id="CAJNON010008880">
    <property type="protein sequence ID" value="CAF1545608.1"/>
    <property type="molecule type" value="Genomic_DNA"/>
</dbReference>
<protein>
    <recommendedName>
        <fullName evidence="1">Transferrin receptor-like dimerisation domain-containing protein</fullName>
    </recommendedName>
</protein>
<dbReference type="Proteomes" id="UP000663891">
    <property type="component" value="Unassembled WGS sequence"/>
</dbReference>
<dbReference type="OrthoDB" id="6155919at2759"/>
<accession>A0A815WGH2</accession>
<comment type="caution">
    <text evidence="2">The sequence shown here is derived from an EMBL/GenBank/DDBJ whole genome shotgun (WGS) entry which is preliminary data.</text>
</comment>
<sequence length="71" mass="8040">ILLNATPGLFIFVVYVCNRRVVALYRGFPTITDAIEDRNITNIQQQISIVTYFIHSAISVLHPPNKIQSIL</sequence>
<dbReference type="Pfam" id="PF04253">
    <property type="entry name" value="TFR_dimer"/>
    <property type="match status" value="1"/>
</dbReference>
<feature type="domain" description="Transferrin receptor-like dimerisation" evidence="1">
    <location>
        <begin position="27"/>
        <end position="61"/>
    </location>
</feature>
<gene>
    <name evidence="2" type="ORF">VCS650_LOCUS44125</name>
</gene>